<dbReference type="GO" id="GO:0005737">
    <property type="term" value="C:cytoplasm"/>
    <property type="evidence" value="ECO:0007669"/>
    <property type="project" value="UniProtKB-SubCell"/>
</dbReference>
<reference evidence="8 9" key="1">
    <citation type="journal article" date="2014" name="Appl. Environ. Microbiol.">
        <title>Elucidation of insertion elements encoded on plasmids and in vitro construction of shuttle vectors from the toxic cyanobacterium Planktothrix.</title>
        <authorList>
            <person name="Christiansen G."/>
            <person name="Goesmann A."/>
            <person name="Kurmayer R."/>
        </authorList>
    </citation>
    <scope>NUCLEOTIDE SEQUENCE [LARGE SCALE GENOMIC DNA]</scope>
    <source>
        <strain evidence="8 9">NIVA-CYA 126/8</strain>
    </source>
</reference>
<keyword evidence="4 8" id="KW-0808">Transferase</keyword>
<dbReference type="InterPro" id="IPR011055">
    <property type="entry name" value="Dup_hybrid_motif"/>
</dbReference>
<keyword evidence="6" id="KW-0418">Kinase</keyword>
<feature type="domain" description="PTS EIIA type-1" evidence="7">
    <location>
        <begin position="33"/>
        <end position="113"/>
    </location>
</feature>
<protein>
    <submittedName>
        <fullName evidence="8">NagF</fullName>
        <ecNumber evidence="8">2.7.1.69</ecNumber>
    </submittedName>
</protein>
<evidence type="ECO:0000256" key="6">
    <source>
        <dbReference type="ARBA" id="ARBA00022777"/>
    </source>
</evidence>
<dbReference type="Gene3D" id="2.70.70.10">
    <property type="entry name" value="Glucose Permease (Domain IIA)"/>
    <property type="match status" value="1"/>
</dbReference>
<dbReference type="PROSITE" id="PS51093">
    <property type="entry name" value="PTS_EIIA_TYPE_1"/>
    <property type="match status" value="1"/>
</dbReference>
<dbReference type="NCBIfam" id="TIGR00830">
    <property type="entry name" value="PTBA"/>
    <property type="match status" value="1"/>
</dbReference>
<evidence type="ECO:0000256" key="3">
    <source>
        <dbReference type="ARBA" id="ARBA00022597"/>
    </source>
</evidence>
<sequence length="113" mass="12097">MMINTVTPVPKGIGVLLKAPLSGHILPIEQVPDPVFAQKMVGDGISIDPVSQVLIAPCDGEVIQLHPSYHAVTLKTPEGLEVLMHIGLDTVTLRGQGFSLKLKWAIAFKQAIP</sequence>
<dbReference type="Proteomes" id="UP000027395">
    <property type="component" value="Chromosome"/>
</dbReference>
<evidence type="ECO:0000313" key="8">
    <source>
        <dbReference type="EMBL" id="KEI68438.1"/>
    </source>
</evidence>
<keyword evidence="9" id="KW-1185">Reference proteome</keyword>
<dbReference type="PANTHER" id="PTHR45008:SF1">
    <property type="entry name" value="PTS SYSTEM GLUCOSE-SPECIFIC EIIA COMPONENT"/>
    <property type="match status" value="1"/>
</dbReference>
<evidence type="ECO:0000256" key="1">
    <source>
        <dbReference type="ARBA" id="ARBA00004496"/>
    </source>
</evidence>
<dbReference type="PROSITE" id="PS00371">
    <property type="entry name" value="PTS_EIIA_TYPE_1_HIS"/>
    <property type="match status" value="1"/>
</dbReference>
<dbReference type="GO" id="GO:0016301">
    <property type="term" value="F:kinase activity"/>
    <property type="evidence" value="ECO:0007669"/>
    <property type="project" value="UniProtKB-KW"/>
</dbReference>
<dbReference type="InterPro" id="IPR050890">
    <property type="entry name" value="PTS_EIIA_component"/>
</dbReference>
<dbReference type="SUPFAM" id="SSF51261">
    <property type="entry name" value="Duplicated hybrid motif"/>
    <property type="match status" value="1"/>
</dbReference>
<dbReference type="GO" id="GO:0009401">
    <property type="term" value="P:phosphoenolpyruvate-dependent sugar phosphotransferase system"/>
    <property type="evidence" value="ECO:0007669"/>
    <property type="project" value="UniProtKB-KW"/>
</dbReference>
<evidence type="ECO:0000256" key="5">
    <source>
        <dbReference type="ARBA" id="ARBA00022683"/>
    </source>
</evidence>
<comment type="subcellular location">
    <subcellularLocation>
        <location evidence="1">Cytoplasm</location>
    </subcellularLocation>
</comment>
<name>A0A073CL47_PLAA1</name>
<accession>A0A073CL47</accession>
<dbReference type="EC" id="2.7.1.69" evidence="8"/>
<dbReference type="STRING" id="388467.A19Y_3691"/>
<evidence type="ECO:0000256" key="2">
    <source>
        <dbReference type="ARBA" id="ARBA00022448"/>
    </source>
</evidence>
<gene>
    <name evidence="8" type="primary">nagF</name>
    <name evidence="8" type="ORF">A19Y_3691</name>
</gene>
<evidence type="ECO:0000313" key="9">
    <source>
        <dbReference type="Proteomes" id="UP000027395"/>
    </source>
</evidence>
<keyword evidence="3" id="KW-0762">Sugar transport</keyword>
<organism evidence="8 9">
    <name type="scientific">Planktothrix agardhii (strain NIVA-CYA 126/8)</name>
    <dbReference type="NCBI Taxonomy" id="388467"/>
    <lineage>
        <taxon>Bacteria</taxon>
        <taxon>Bacillati</taxon>
        <taxon>Cyanobacteriota</taxon>
        <taxon>Cyanophyceae</taxon>
        <taxon>Oscillatoriophycideae</taxon>
        <taxon>Oscillatoriales</taxon>
        <taxon>Microcoleaceae</taxon>
        <taxon>Planktothrix</taxon>
    </lineage>
</organism>
<dbReference type="PANTHER" id="PTHR45008">
    <property type="entry name" value="PTS SYSTEM GLUCOSE-SPECIFIC EIIA COMPONENT"/>
    <property type="match status" value="1"/>
</dbReference>
<dbReference type="AlphaFoldDB" id="A0A073CL47"/>
<evidence type="ECO:0000256" key="4">
    <source>
        <dbReference type="ARBA" id="ARBA00022679"/>
    </source>
</evidence>
<keyword evidence="2" id="KW-0813">Transport</keyword>
<proteinExistence type="predicted"/>
<keyword evidence="5" id="KW-0598">Phosphotransferase system</keyword>
<dbReference type="HOGENOM" id="CLU_2131136_0_0_3"/>
<dbReference type="EMBL" id="CM002803">
    <property type="protein sequence ID" value="KEI68438.1"/>
    <property type="molecule type" value="Genomic_DNA"/>
</dbReference>
<dbReference type="InterPro" id="IPR001127">
    <property type="entry name" value="PTS_EIIA_1_perm"/>
</dbReference>
<evidence type="ECO:0000259" key="7">
    <source>
        <dbReference type="PROSITE" id="PS51093"/>
    </source>
</evidence>
<dbReference type="eggNOG" id="COG2190">
    <property type="taxonomic scope" value="Bacteria"/>
</dbReference>
<dbReference type="Pfam" id="PF00358">
    <property type="entry name" value="PTS_EIIA_1"/>
    <property type="match status" value="1"/>
</dbReference>